<keyword evidence="2" id="KW-1185">Reference proteome</keyword>
<reference evidence="1 2" key="1">
    <citation type="submission" date="2016-06" db="EMBL/GenBank/DDBJ databases">
        <authorList>
            <person name="Kjaerup R.B."/>
            <person name="Dalgaard T.S."/>
            <person name="Juul-Madsen H.R."/>
        </authorList>
    </citation>
    <scope>NUCLEOTIDE SEQUENCE [LARGE SCALE GENOMIC DNA]</scope>
    <source>
        <strain evidence="1">3</strain>
    </source>
</reference>
<proteinExistence type="predicted"/>
<dbReference type="Proteomes" id="UP000199169">
    <property type="component" value="Unassembled WGS sequence"/>
</dbReference>
<sequence>MLLASAALADEAAPVAASLAVLTDPQVGDCVVFREGGVGLLLLTPVYWLKGSVAGVSRQQRVIRACPRIGKQASAYTPADHARLAGAMPCVDEGGVTADGAELRDVIRVQVAVADWETPWSHQQGTTGWLFRGQFLNQTLKKGGVIDMDVTWLVPCEAGR</sequence>
<organism evidence="1 2">
    <name type="scientific">Candidatus Accumulibacter aalborgensis</name>
    <dbReference type="NCBI Taxonomy" id="1860102"/>
    <lineage>
        <taxon>Bacteria</taxon>
        <taxon>Pseudomonadati</taxon>
        <taxon>Pseudomonadota</taxon>
        <taxon>Betaproteobacteria</taxon>
        <taxon>Candidatus Accumulibacter</taxon>
    </lineage>
</organism>
<dbReference type="AlphaFoldDB" id="A0A1A8XY75"/>
<accession>A0A1A8XY75</accession>
<protein>
    <submittedName>
        <fullName evidence="1">Uncharacterized protein</fullName>
    </submittedName>
</protein>
<dbReference type="STRING" id="1860102.ACCAA_80018"/>
<name>A0A1A8XY75_9PROT</name>
<evidence type="ECO:0000313" key="1">
    <source>
        <dbReference type="EMBL" id="SBT09920.1"/>
    </source>
</evidence>
<dbReference type="EMBL" id="FLQX01000160">
    <property type="protein sequence ID" value="SBT09920.1"/>
    <property type="molecule type" value="Genomic_DNA"/>
</dbReference>
<evidence type="ECO:0000313" key="2">
    <source>
        <dbReference type="Proteomes" id="UP000199169"/>
    </source>
</evidence>
<gene>
    <name evidence="1" type="ORF">ACCAA_80018</name>
</gene>